<proteinExistence type="inferred from homology"/>
<dbReference type="PATRIC" id="fig|932677.3.peg.430"/>
<dbReference type="InterPro" id="IPR051401">
    <property type="entry name" value="GtrA_CellWall_Glycosyl"/>
</dbReference>
<dbReference type="Proteomes" id="UP000006690">
    <property type="component" value="Chromosome"/>
</dbReference>
<keyword evidence="5 8" id="KW-0472">Membrane</keyword>
<comment type="subcellular location">
    <subcellularLocation>
        <location evidence="1">Membrane</location>
        <topology evidence="1">Multi-pass membrane protein</topology>
    </subcellularLocation>
</comment>
<keyword evidence="2 7" id="KW-0813">Transport</keyword>
<dbReference type="EMBL" id="AP012032">
    <property type="protein sequence ID" value="BAK10467.1"/>
    <property type="molecule type" value="Genomic_DNA"/>
</dbReference>
<accession>A0A0H3KSU4</accession>
<feature type="transmembrane region" description="Helical" evidence="8">
    <location>
        <begin position="93"/>
        <end position="112"/>
    </location>
</feature>
<evidence type="ECO:0000256" key="7">
    <source>
        <dbReference type="PIRNR" id="PIRNR006298"/>
    </source>
</evidence>
<evidence type="ECO:0000259" key="9">
    <source>
        <dbReference type="Pfam" id="PF04138"/>
    </source>
</evidence>
<evidence type="ECO:0000256" key="1">
    <source>
        <dbReference type="ARBA" id="ARBA00004141"/>
    </source>
</evidence>
<dbReference type="PANTHER" id="PTHR38459">
    <property type="entry name" value="PROPHAGE BACTOPRENOL-LINKED GLUCOSE TRANSLOCASE HOMOLOG"/>
    <property type="match status" value="1"/>
</dbReference>
<dbReference type="eggNOG" id="COG2246">
    <property type="taxonomic scope" value="Bacteria"/>
</dbReference>
<evidence type="ECO:0000256" key="2">
    <source>
        <dbReference type="ARBA" id="ARBA00022448"/>
    </source>
</evidence>
<evidence type="ECO:0000256" key="4">
    <source>
        <dbReference type="ARBA" id="ARBA00022989"/>
    </source>
</evidence>
<dbReference type="PIRSF" id="PIRSF006298">
    <property type="entry name" value="GtrA_prd"/>
    <property type="match status" value="1"/>
</dbReference>
<evidence type="ECO:0000256" key="8">
    <source>
        <dbReference type="SAM" id="Phobius"/>
    </source>
</evidence>
<gene>
    <name evidence="10" type="primary">gtrA</name>
    <name evidence="10" type="ordered locus">PAJ_0387</name>
</gene>
<evidence type="ECO:0000256" key="6">
    <source>
        <dbReference type="ARBA" id="ARBA00025595"/>
    </source>
</evidence>
<sequence length="122" mass="13858">MVIMIKLFSKYFSVGILNTLIHWGIFSILYATGSSQTLANFGAFCVAVTFSFFVNAKWTFNAEASTIRYMIYVLFMGSVASLVGWISDKSMLQPLYTLIIFSFISLICGFLYSKYIVFRDAR</sequence>
<feature type="transmembrane region" description="Helical" evidence="8">
    <location>
        <begin position="69"/>
        <end position="87"/>
    </location>
</feature>
<evidence type="ECO:0000313" key="11">
    <source>
        <dbReference type="Proteomes" id="UP000006690"/>
    </source>
</evidence>
<feature type="transmembrane region" description="Helical" evidence="8">
    <location>
        <begin position="12"/>
        <end position="32"/>
    </location>
</feature>
<comment type="function">
    <text evidence="6 7">Involved in O antigen modification. Involved in the translocation of bactoprenol-linked glucose across the cytoplasmic membrane.</text>
</comment>
<feature type="domain" description="GtrA/DPMS transmembrane" evidence="9">
    <location>
        <begin position="10"/>
        <end position="118"/>
    </location>
</feature>
<dbReference type="AlphaFoldDB" id="A0A0H3KSU4"/>
<protein>
    <recommendedName>
        <fullName evidence="7">Bactoprenol-linked glucose translocase</fullName>
    </recommendedName>
</protein>
<dbReference type="GO" id="GO:0005886">
    <property type="term" value="C:plasma membrane"/>
    <property type="evidence" value="ECO:0007669"/>
    <property type="project" value="TreeGrafter"/>
</dbReference>
<dbReference type="GO" id="GO:0000271">
    <property type="term" value="P:polysaccharide biosynthetic process"/>
    <property type="evidence" value="ECO:0007669"/>
    <property type="project" value="InterPro"/>
</dbReference>
<evidence type="ECO:0000256" key="3">
    <source>
        <dbReference type="ARBA" id="ARBA00022692"/>
    </source>
</evidence>
<name>A0A0H3KSU4_PANAA</name>
<dbReference type="HOGENOM" id="CLU_141008_0_0_6"/>
<keyword evidence="4 8" id="KW-1133">Transmembrane helix</keyword>
<comment type="similarity">
    <text evidence="7">Belongs to the gtrA family.</text>
</comment>
<dbReference type="InterPro" id="IPR007267">
    <property type="entry name" value="GtrA_DPMS_TM"/>
</dbReference>
<dbReference type="PANTHER" id="PTHR38459:SF1">
    <property type="entry name" value="PROPHAGE BACTOPRENOL-LINKED GLUCOSE TRANSLOCASE HOMOLOG"/>
    <property type="match status" value="1"/>
</dbReference>
<dbReference type="Pfam" id="PF04138">
    <property type="entry name" value="GtrA_DPMS_TM"/>
    <property type="match status" value="1"/>
</dbReference>
<organism evidence="10 11">
    <name type="scientific">Pantoea ananatis (strain AJ13355)</name>
    <dbReference type="NCBI Taxonomy" id="932677"/>
    <lineage>
        <taxon>Bacteria</taxon>
        <taxon>Pseudomonadati</taxon>
        <taxon>Pseudomonadota</taxon>
        <taxon>Gammaproteobacteria</taxon>
        <taxon>Enterobacterales</taxon>
        <taxon>Erwiniaceae</taxon>
        <taxon>Pantoea</taxon>
    </lineage>
</organism>
<keyword evidence="3 8" id="KW-0812">Transmembrane</keyword>
<evidence type="ECO:0000256" key="5">
    <source>
        <dbReference type="ARBA" id="ARBA00023136"/>
    </source>
</evidence>
<dbReference type="KEGG" id="paj:PAJ_0387"/>
<feature type="transmembrane region" description="Helical" evidence="8">
    <location>
        <begin position="38"/>
        <end position="57"/>
    </location>
</feature>
<dbReference type="InterPro" id="IPR016480">
    <property type="entry name" value="Glc_translocase_bactprenl-link"/>
</dbReference>
<reference evidence="11" key="1">
    <citation type="journal article" date="2012" name="Appl. Microbiol. Biotechnol.">
        <title>The complete genome sequence of Pantoea ananatis AJ13355, an organism with great biotechnological potential.</title>
        <authorList>
            <person name="Hara Y."/>
            <person name="Kadotani N."/>
            <person name="Izui H."/>
            <person name="Katashkina J.I."/>
            <person name="Kuvaeva T.M."/>
            <person name="Andreeva I.G."/>
            <person name="Golubeva L.I."/>
            <person name="Malko D.B."/>
            <person name="Makeev V.J."/>
            <person name="Mashko S.V."/>
            <person name="Kozlov Y.I."/>
        </authorList>
    </citation>
    <scope>NUCLEOTIDE SEQUENCE [LARGE SCALE GENOMIC DNA]</scope>
    <source>
        <strain evidence="11">AJ13355</strain>
    </source>
</reference>
<evidence type="ECO:0000313" key="10">
    <source>
        <dbReference type="EMBL" id="BAK10467.1"/>
    </source>
</evidence>